<dbReference type="PANTHER" id="PTHR11461:SF211">
    <property type="entry name" value="GH10112P-RELATED"/>
    <property type="match status" value="1"/>
</dbReference>
<dbReference type="AlphaFoldDB" id="A0A7W9IP55"/>
<proteinExistence type="inferred from homology"/>
<sequence>MRRLLTALLTRAARPGTDPNMLVATGVRRKRPVAPPVAETVRGLAAFGHALFAQAAAPEANAVLSPLSIGYAFGMARAGAAAATAVQLDRVFGFPTRGPHTALNALTRRILTTGGSPPRSGRAVRTRPEPPVLAMASGLFTRQGLSVRPGFLHTLAAQYGTGVREVDFTRDAAQIIDAWAARETAGRITKVFDHLAPDTQLVLANAVYFKAGWEWPFTDPPERGAAFTRADGTVVRTDLMRRSGTVPYAAGPGWQAVELRYTGGELVMWVLLPEAGGSPVGLLAPEVMTRVAAELEERQVELALPRWDFSTRLDLLESLSALGLTGTDYSGIAEEIFLEQAIHRAAVTVDERGTEAAAVTALASAPTGPPPPPPKPVRVRADRPFAFAIVHRPTLMPLFIGQVADPVAKG</sequence>
<evidence type="ECO:0000256" key="1">
    <source>
        <dbReference type="RuleBase" id="RU000411"/>
    </source>
</evidence>
<dbReference type="Proteomes" id="UP000540685">
    <property type="component" value="Unassembled WGS sequence"/>
</dbReference>
<reference evidence="3 4" key="1">
    <citation type="submission" date="2020-08" db="EMBL/GenBank/DDBJ databases">
        <title>Sequencing the genomes of 1000 actinobacteria strains.</title>
        <authorList>
            <person name="Klenk H.-P."/>
        </authorList>
    </citation>
    <scope>NUCLEOTIDE SEQUENCE [LARGE SCALE GENOMIC DNA]</scope>
    <source>
        <strain evidence="3 4">DSM 46887</strain>
    </source>
</reference>
<dbReference type="PANTHER" id="PTHR11461">
    <property type="entry name" value="SERINE PROTEASE INHIBITOR, SERPIN"/>
    <property type="match status" value="1"/>
</dbReference>
<dbReference type="Gene3D" id="2.30.39.10">
    <property type="entry name" value="Alpha-1-antitrypsin, domain 1"/>
    <property type="match status" value="1"/>
</dbReference>
<dbReference type="InterPro" id="IPR042185">
    <property type="entry name" value="Serpin_sf_2"/>
</dbReference>
<protein>
    <submittedName>
        <fullName evidence="3">Serpin B</fullName>
    </submittedName>
</protein>
<evidence type="ECO:0000313" key="3">
    <source>
        <dbReference type="EMBL" id="MBB5823629.1"/>
    </source>
</evidence>
<accession>A0A7W9IP55</accession>
<feature type="domain" description="Serpin" evidence="2">
    <location>
        <begin position="49"/>
        <end position="406"/>
    </location>
</feature>
<dbReference type="InterPro" id="IPR036186">
    <property type="entry name" value="Serpin_sf"/>
</dbReference>
<dbReference type="Pfam" id="PF00079">
    <property type="entry name" value="Serpin"/>
    <property type="match status" value="1"/>
</dbReference>
<dbReference type="RefSeq" id="WP_184546550.1">
    <property type="nucleotide sequence ID" value="NZ_JACHMP010000001.1"/>
</dbReference>
<dbReference type="GO" id="GO:0005615">
    <property type="term" value="C:extracellular space"/>
    <property type="evidence" value="ECO:0007669"/>
    <property type="project" value="InterPro"/>
</dbReference>
<gene>
    <name evidence="3" type="ORF">F4562_006691</name>
</gene>
<dbReference type="InterPro" id="IPR023796">
    <property type="entry name" value="Serpin_dom"/>
</dbReference>
<name>A0A7W9IP55_9ACTN</name>
<dbReference type="SUPFAM" id="SSF56574">
    <property type="entry name" value="Serpins"/>
    <property type="match status" value="1"/>
</dbReference>
<dbReference type="SMART" id="SM00093">
    <property type="entry name" value="SERPIN"/>
    <property type="match status" value="1"/>
</dbReference>
<dbReference type="EMBL" id="JACHMP010000001">
    <property type="protein sequence ID" value="MBB5823629.1"/>
    <property type="molecule type" value="Genomic_DNA"/>
</dbReference>
<dbReference type="InterPro" id="IPR000215">
    <property type="entry name" value="Serpin_fam"/>
</dbReference>
<keyword evidence="4" id="KW-1185">Reference proteome</keyword>
<dbReference type="GO" id="GO:0004867">
    <property type="term" value="F:serine-type endopeptidase inhibitor activity"/>
    <property type="evidence" value="ECO:0007669"/>
    <property type="project" value="InterPro"/>
</dbReference>
<evidence type="ECO:0000259" key="2">
    <source>
        <dbReference type="SMART" id="SM00093"/>
    </source>
</evidence>
<evidence type="ECO:0000313" key="4">
    <source>
        <dbReference type="Proteomes" id="UP000540685"/>
    </source>
</evidence>
<organism evidence="3 4">
    <name type="scientific">Streptosporangium becharense</name>
    <dbReference type="NCBI Taxonomy" id="1816182"/>
    <lineage>
        <taxon>Bacteria</taxon>
        <taxon>Bacillati</taxon>
        <taxon>Actinomycetota</taxon>
        <taxon>Actinomycetes</taxon>
        <taxon>Streptosporangiales</taxon>
        <taxon>Streptosporangiaceae</taxon>
        <taxon>Streptosporangium</taxon>
    </lineage>
</organism>
<dbReference type="Gene3D" id="3.30.497.10">
    <property type="entry name" value="Antithrombin, subunit I, domain 2"/>
    <property type="match status" value="1"/>
</dbReference>
<dbReference type="InterPro" id="IPR042178">
    <property type="entry name" value="Serpin_sf_1"/>
</dbReference>
<comment type="similarity">
    <text evidence="1">Belongs to the serpin family.</text>
</comment>
<comment type="caution">
    <text evidence="3">The sequence shown here is derived from an EMBL/GenBank/DDBJ whole genome shotgun (WGS) entry which is preliminary data.</text>
</comment>